<evidence type="ECO:0000256" key="1">
    <source>
        <dbReference type="SAM" id="Phobius"/>
    </source>
</evidence>
<reference evidence="2 3" key="1">
    <citation type="journal article" date="2016" name="Nat. Commun.">
        <title>Thousands of microbial genomes shed light on interconnected biogeochemical processes in an aquifer system.</title>
        <authorList>
            <person name="Anantharaman K."/>
            <person name="Brown C.T."/>
            <person name="Hug L.A."/>
            <person name="Sharon I."/>
            <person name="Castelle C.J."/>
            <person name="Probst A.J."/>
            <person name="Thomas B.C."/>
            <person name="Singh A."/>
            <person name="Wilkins M.J."/>
            <person name="Karaoz U."/>
            <person name="Brodie E.L."/>
            <person name="Williams K.H."/>
            <person name="Hubbard S.S."/>
            <person name="Banfield J.F."/>
        </authorList>
    </citation>
    <scope>NUCLEOTIDE SEQUENCE [LARGE SCALE GENOMIC DNA]</scope>
</reference>
<dbReference type="AlphaFoldDB" id="A0A1G2DH45"/>
<protein>
    <recommendedName>
        <fullName evidence="4">DoxX family protein</fullName>
    </recommendedName>
</protein>
<evidence type="ECO:0000313" key="3">
    <source>
        <dbReference type="Proteomes" id="UP000178636"/>
    </source>
</evidence>
<dbReference type="Proteomes" id="UP000178636">
    <property type="component" value="Unassembled WGS sequence"/>
</dbReference>
<gene>
    <name evidence="2" type="ORF">A3C93_03770</name>
</gene>
<feature type="transmembrane region" description="Helical" evidence="1">
    <location>
        <begin position="72"/>
        <end position="88"/>
    </location>
</feature>
<evidence type="ECO:0000313" key="2">
    <source>
        <dbReference type="EMBL" id="OGZ12994.1"/>
    </source>
</evidence>
<feature type="transmembrane region" description="Helical" evidence="1">
    <location>
        <begin position="100"/>
        <end position="119"/>
    </location>
</feature>
<dbReference type="STRING" id="1798664.A3C93_03770"/>
<proteinExistence type="predicted"/>
<keyword evidence="1" id="KW-0812">Transmembrane</keyword>
<accession>A0A1G2DH45</accession>
<name>A0A1G2DH45_9BACT</name>
<feature type="transmembrane region" description="Helical" evidence="1">
    <location>
        <begin position="47"/>
        <end position="66"/>
    </location>
</feature>
<keyword evidence="1" id="KW-0472">Membrane</keyword>
<organism evidence="2 3">
    <name type="scientific">Candidatus Lloydbacteria bacterium RIFCSPHIGHO2_02_FULL_54_17</name>
    <dbReference type="NCBI Taxonomy" id="1798664"/>
    <lineage>
        <taxon>Bacteria</taxon>
        <taxon>Candidatus Lloydiibacteriota</taxon>
    </lineage>
</organism>
<feature type="transmembrane region" description="Helical" evidence="1">
    <location>
        <begin position="12"/>
        <end position="35"/>
    </location>
</feature>
<comment type="caution">
    <text evidence="2">The sequence shown here is derived from an EMBL/GenBank/DDBJ whole genome shotgun (WGS) entry which is preliminary data.</text>
</comment>
<evidence type="ECO:0008006" key="4">
    <source>
        <dbReference type="Google" id="ProtNLM"/>
    </source>
</evidence>
<dbReference type="EMBL" id="MHLO01000010">
    <property type="protein sequence ID" value="OGZ12994.1"/>
    <property type="molecule type" value="Genomic_DNA"/>
</dbReference>
<sequence length="125" mass="13791">MLSLLPELLDWGWYVPLIFRLFLGIYLIGAGWAFTKKQEGPKDRNNVPAFIGGGVALILLGLFFIAGIFVQALGAIGLVLAITAFYFRRRDIHAAETPQFYLLIGIVSFSLVFLGPGPFSFDLPL</sequence>
<keyword evidence="1" id="KW-1133">Transmembrane helix</keyword>